<evidence type="ECO:0000313" key="3">
    <source>
        <dbReference type="Proteomes" id="UP000274841"/>
    </source>
</evidence>
<dbReference type="Proteomes" id="UP000274841">
    <property type="component" value="Chromosome"/>
</dbReference>
<proteinExistence type="predicted"/>
<evidence type="ECO:0000313" key="2">
    <source>
        <dbReference type="EMBL" id="AZS42311.1"/>
    </source>
</evidence>
<protein>
    <recommendedName>
        <fullName evidence="1">DUF6194 domain-containing protein</fullName>
    </recommendedName>
</protein>
<dbReference type="Pfam" id="PF19694">
    <property type="entry name" value="DUF6194"/>
    <property type="match status" value="1"/>
</dbReference>
<feature type="domain" description="DUF6194" evidence="1">
    <location>
        <begin position="1"/>
        <end position="154"/>
    </location>
</feature>
<sequence length="155" mass="16725">MQEIIEEVRSFDGVLVVAPEAGSDFPELSWGDAYFYHAPDGRMPERTQPYGTIITKDYPDDTSSALDAPGRFRVNIHVGRERADSIIAESIIAAGSLTGGDTDPTAVDVFQPHPLYGTAGWVCVINPAAATEGAVLALLREAHEAARARTGRRTR</sequence>
<evidence type="ECO:0000259" key="1">
    <source>
        <dbReference type="Pfam" id="PF19694"/>
    </source>
</evidence>
<gene>
    <name evidence="2" type="ORF">CVS54_03674</name>
</gene>
<organism evidence="2 3">
    <name type="scientific">Microbacterium oxydans</name>
    <dbReference type="NCBI Taxonomy" id="82380"/>
    <lineage>
        <taxon>Bacteria</taxon>
        <taxon>Bacillati</taxon>
        <taxon>Actinomycetota</taxon>
        <taxon>Actinomycetes</taxon>
        <taxon>Micrococcales</taxon>
        <taxon>Microbacteriaceae</taxon>
        <taxon>Microbacterium</taxon>
    </lineage>
</organism>
<accession>A0A3S9WQJ1</accession>
<dbReference type="AlphaFoldDB" id="A0A3S9WQJ1"/>
<name>A0A3S9WQJ1_9MICO</name>
<reference evidence="2 3" key="1">
    <citation type="submission" date="2018-08" db="EMBL/GenBank/DDBJ databases">
        <title>Microbacterium oxydans strain HG3.</title>
        <authorList>
            <person name="ORTET P."/>
        </authorList>
    </citation>
    <scope>NUCLEOTIDE SEQUENCE [LARGE SCALE GENOMIC DNA]</scope>
    <source>
        <strain evidence="2 3">HG3</strain>
    </source>
</reference>
<dbReference type="KEGG" id="moy:CVS54_03674"/>
<dbReference type="InterPro" id="IPR045676">
    <property type="entry name" value="DUF6194"/>
</dbReference>
<dbReference type="EMBL" id="CP031422">
    <property type="protein sequence ID" value="AZS42311.1"/>
    <property type="molecule type" value="Genomic_DNA"/>
</dbReference>